<dbReference type="VEuPathDB" id="FungiDB:F9C07_63"/>
<dbReference type="OMA" id="QTYYLWN"/>
<organism evidence="1 2">
    <name type="scientific">Aspergillus flavus (strain ATCC 200026 / FGSC A1120 / IAM 13836 / NRRL 3357 / JCM 12722 / SRRC 167)</name>
    <dbReference type="NCBI Taxonomy" id="332952"/>
    <lineage>
        <taxon>Eukaryota</taxon>
        <taxon>Fungi</taxon>
        <taxon>Dikarya</taxon>
        <taxon>Ascomycota</taxon>
        <taxon>Pezizomycotina</taxon>
        <taxon>Eurotiomycetes</taxon>
        <taxon>Eurotiomycetidae</taxon>
        <taxon>Eurotiales</taxon>
        <taxon>Aspergillaceae</taxon>
        <taxon>Aspergillus</taxon>
        <taxon>Aspergillus subgen. Circumdati</taxon>
    </lineage>
</organism>
<evidence type="ECO:0000313" key="2">
    <source>
        <dbReference type="Proteomes" id="UP000596276"/>
    </source>
</evidence>
<name>A0A7U2MNS7_ASPFN</name>
<dbReference type="VEuPathDB" id="FungiDB:AFLA_002817"/>
<sequence>MNQPEGWSNNPSDLDEYWSTDDSPGSFIAQAYGINSPVGLMRTTETGDALHLFTSGQTYYLWNEMDDTVLKIISPADLKGIVQLIDAESVSALEVQVLEPSD</sequence>
<protein>
    <submittedName>
        <fullName evidence="1">Uncharacterized protein</fullName>
    </submittedName>
</protein>
<evidence type="ECO:0000313" key="1">
    <source>
        <dbReference type="EMBL" id="QRD87068.1"/>
    </source>
</evidence>
<dbReference type="EMBL" id="CP044619">
    <property type="protein sequence ID" value="QRD87068.1"/>
    <property type="molecule type" value="Genomic_DNA"/>
</dbReference>
<reference evidence="2" key="1">
    <citation type="journal article" date="2021" name="G3 (Bethesda)">
        <title>Chromosome assembled and annotated genome sequence of Aspergillus flavus NRRL 3357.</title>
        <authorList>
            <person name="Skerker J.M."/>
            <person name="Pianalto K.M."/>
            <person name="Mondo S.J."/>
            <person name="Yang K."/>
            <person name="Arkin A.P."/>
            <person name="Keller N.P."/>
            <person name="Grigoriev I.V."/>
            <person name="Louise Glass N.L."/>
        </authorList>
    </citation>
    <scope>NUCLEOTIDE SEQUENCE [LARGE SCALE GENOMIC DNA]</scope>
    <source>
        <strain evidence="2">ATCC 200026 / FGSC A1120 / IAM 13836 / NRRL 3357 / JCM 12722 / SRRC 167</strain>
    </source>
</reference>
<dbReference type="AlphaFoldDB" id="A0A7U2MNS7"/>
<dbReference type="Proteomes" id="UP000596276">
    <property type="component" value="Chromosome 1"/>
</dbReference>
<accession>A0A7U2MNS7</accession>
<gene>
    <name evidence="1" type="ORF">F9C07_63</name>
</gene>
<proteinExistence type="predicted"/>
<keyword evidence="2" id="KW-1185">Reference proteome</keyword>